<dbReference type="SUPFAM" id="SSF51182">
    <property type="entry name" value="RmlC-like cupins"/>
    <property type="match status" value="1"/>
</dbReference>
<dbReference type="PANTHER" id="PTHR43346:SF1">
    <property type="entry name" value="QUERCETIN 2,3-DIOXYGENASE-RELATED"/>
    <property type="match status" value="1"/>
</dbReference>
<dbReference type="RefSeq" id="WP_160847287.1">
    <property type="nucleotide sequence ID" value="NZ_WMEQ01000014.1"/>
</dbReference>
<dbReference type="Pfam" id="PF07883">
    <property type="entry name" value="Cupin_2"/>
    <property type="match status" value="1"/>
</dbReference>
<dbReference type="InterPro" id="IPR014710">
    <property type="entry name" value="RmlC-like_jellyroll"/>
</dbReference>
<dbReference type="Gene3D" id="2.60.120.10">
    <property type="entry name" value="Jelly Rolls"/>
    <property type="match status" value="1"/>
</dbReference>
<dbReference type="Proteomes" id="UP000468638">
    <property type="component" value="Unassembled WGS sequence"/>
</dbReference>
<reference evidence="2 3" key="1">
    <citation type="submission" date="2019-11" db="EMBL/GenBank/DDBJ databases">
        <title>Genome sequences of 17 halophilic strains isolated from different environments.</title>
        <authorList>
            <person name="Furrow R.E."/>
        </authorList>
    </citation>
    <scope>NUCLEOTIDE SEQUENCE [LARGE SCALE GENOMIC DNA]</scope>
    <source>
        <strain evidence="2 3">22514_16_FS</strain>
    </source>
</reference>
<dbReference type="CDD" id="cd02223">
    <property type="entry name" value="cupin_Bh2720-like"/>
    <property type="match status" value="1"/>
</dbReference>
<comment type="caution">
    <text evidence="2">The sequence shown here is derived from an EMBL/GenBank/DDBJ whole genome shotgun (WGS) entry which is preliminary data.</text>
</comment>
<dbReference type="AlphaFoldDB" id="A0A6I5A101"/>
<dbReference type="OrthoDB" id="3231985at2"/>
<evidence type="ECO:0000259" key="1">
    <source>
        <dbReference type="Pfam" id="PF07883"/>
    </source>
</evidence>
<dbReference type="SUPFAM" id="SSF47240">
    <property type="entry name" value="Ferritin-like"/>
    <property type="match status" value="1"/>
</dbReference>
<dbReference type="CDD" id="cd00657">
    <property type="entry name" value="Ferritin_like"/>
    <property type="match status" value="1"/>
</dbReference>
<proteinExistence type="predicted"/>
<dbReference type="InterPro" id="IPR013096">
    <property type="entry name" value="Cupin_2"/>
</dbReference>
<organism evidence="2 3">
    <name type="scientific">Pontibacillus yanchengensis</name>
    <dbReference type="NCBI Taxonomy" id="462910"/>
    <lineage>
        <taxon>Bacteria</taxon>
        <taxon>Bacillati</taxon>
        <taxon>Bacillota</taxon>
        <taxon>Bacilli</taxon>
        <taxon>Bacillales</taxon>
        <taxon>Bacillaceae</taxon>
        <taxon>Pontibacillus</taxon>
    </lineage>
</organism>
<dbReference type="InterPro" id="IPR009078">
    <property type="entry name" value="Ferritin-like_SF"/>
</dbReference>
<gene>
    <name evidence="2" type="ORF">GLW05_16115</name>
</gene>
<evidence type="ECO:0000313" key="3">
    <source>
        <dbReference type="Proteomes" id="UP000468638"/>
    </source>
</evidence>
<sequence length="298" mass="34121">MYYVPTVHPYPLNAPLYNAEMMSRSNQGNGNQLVEALLAGIKGKATTIDFYNRLARLAPNQEAYNEIIVIQNEERVFLRQFTDMYTALTGMQPVYQIDQARFAYYEEGLQKVYEQQVRNYEECHKGYLLSQHLPLRDLFLGACNQEAEHAERFFSFDGRIELKDYGSEPFVVDIEEATTENDTFRTALWTGEHFQVTLMSIDVGDDIGLEIHPNLDQFLRIEQGQGLVQMGDSKNQVNFEEEVLDDYAIMVPAGKWHNLINTGDVPLKLYVIYAPPEHPFGTVHKTKADALEAEGNSY</sequence>
<dbReference type="PANTHER" id="PTHR43346">
    <property type="entry name" value="LIGAND BINDING DOMAIN PROTEIN, PUTATIVE (AFU_ORTHOLOGUE AFUA_6G14370)-RELATED"/>
    <property type="match status" value="1"/>
</dbReference>
<feature type="domain" description="Cupin type-2" evidence="1">
    <location>
        <begin position="198"/>
        <end position="273"/>
    </location>
</feature>
<protein>
    <submittedName>
        <fullName evidence="2">Cupin domain-containing protein</fullName>
    </submittedName>
</protein>
<name>A0A6I5A101_9BACI</name>
<dbReference type="EMBL" id="WMEQ01000014">
    <property type="protein sequence ID" value="MYL35106.1"/>
    <property type="molecule type" value="Genomic_DNA"/>
</dbReference>
<evidence type="ECO:0000313" key="2">
    <source>
        <dbReference type="EMBL" id="MYL35106.1"/>
    </source>
</evidence>
<accession>A0A6I5A101</accession>
<dbReference type="InterPro" id="IPR011051">
    <property type="entry name" value="RmlC_Cupin_sf"/>
</dbReference>
<dbReference type="InterPro" id="IPR052538">
    <property type="entry name" value="Flavonoid_dioxygenase-like"/>
</dbReference>